<proteinExistence type="inferred from homology"/>
<dbReference type="Pfam" id="PF07978">
    <property type="entry name" value="NIPSNAP"/>
    <property type="match status" value="1"/>
</dbReference>
<dbReference type="AlphaFoldDB" id="A0A840QJ07"/>
<dbReference type="Gene3D" id="3.30.70.100">
    <property type="match status" value="1"/>
</dbReference>
<dbReference type="PANTHER" id="PTHR21017:SF17">
    <property type="entry name" value="PROTEIN NIPSNAP"/>
    <property type="match status" value="1"/>
</dbReference>
<name>A0A840QJ07_9PSEU</name>
<dbReference type="InterPro" id="IPR012577">
    <property type="entry name" value="NIPSNAP"/>
</dbReference>
<dbReference type="EMBL" id="JACHIW010000002">
    <property type="protein sequence ID" value="MBB5158958.1"/>
    <property type="molecule type" value="Genomic_DNA"/>
</dbReference>
<accession>A0A840QJ07</accession>
<reference evidence="3 4" key="1">
    <citation type="submission" date="2020-08" db="EMBL/GenBank/DDBJ databases">
        <title>Sequencing the genomes of 1000 actinobacteria strains.</title>
        <authorList>
            <person name="Klenk H.-P."/>
        </authorList>
    </citation>
    <scope>NUCLEOTIDE SEQUENCE [LARGE SCALE GENOMIC DNA]</scope>
    <source>
        <strain evidence="3 4">DSM 45584</strain>
    </source>
</reference>
<dbReference type="Proteomes" id="UP000584374">
    <property type="component" value="Unassembled WGS sequence"/>
</dbReference>
<sequence>MKYELATLDLQQIWDVPKALPRLEAYTAASSGVLLGCWETDIGEIGGRLLVLRSFEHDDDLLAERRRVLTSPDPFGIGEHLRGFAVSSYEAFPFLPPVESGEFGSVYEFRTYELKIGGLTPTMEGWRDAVPARTEMYPLTVAMYALDGVPRITHIWPFRDLNDRLAIRRESYRKGIWPPKGGPENIARATSTIAIPTPFSPLH</sequence>
<evidence type="ECO:0000256" key="1">
    <source>
        <dbReference type="ARBA" id="ARBA00005291"/>
    </source>
</evidence>
<keyword evidence="4" id="KW-1185">Reference proteome</keyword>
<dbReference type="PANTHER" id="PTHR21017">
    <property type="entry name" value="NIPSNAP-RELATED"/>
    <property type="match status" value="1"/>
</dbReference>
<comment type="similarity">
    <text evidence="1">Belongs to the NipSnap family.</text>
</comment>
<protein>
    <recommendedName>
        <fullName evidence="2">NIPSNAP domain-containing protein</fullName>
    </recommendedName>
</protein>
<dbReference type="RefSeq" id="WP_184731067.1">
    <property type="nucleotide sequence ID" value="NZ_JACHIW010000002.1"/>
</dbReference>
<gene>
    <name evidence="3" type="ORF">BJ970_006557</name>
</gene>
<evidence type="ECO:0000259" key="2">
    <source>
        <dbReference type="Pfam" id="PF07978"/>
    </source>
</evidence>
<comment type="caution">
    <text evidence="3">The sequence shown here is derived from an EMBL/GenBank/DDBJ whole genome shotgun (WGS) entry which is preliminary data.</text>
</comment>
<feature type="domain" description="NIPSNAP" evidence="2">
    <location>
        <begin position="107"/>
        <end position="201"/>
    </location>
</feature>
<evidence type="ECO:0000313" key="4">
    <source>
        <dbReference type="Proteomes" id="UP000584374"/>
    </source>
</evidence>
<dbReference type="SUPFAM" id="SSF54909">
    <property type="entry name" value="Dimeric alpha+beta barrel"/>
    <property type="match status" value="2"/>
</dbReference>
<evidence type="ECO:0000313" key="3">
    <source>
        <dbReference type="EMBL" id="MBB5158958.1"/>
    </source>
</evidence>
<dbReference type="InterPro" id="IPR011008">
    <property type="entry name" value="Dimeric_a/b-barrel"/>
</dbReference>
<dbReference type="InterPro" id="IPR051557">
    <property type="entry name" value="NipSnap_domain"/>
</dbReference>
<organism evidence="3 4">
    <name type="scientific">Saccharopolyspora phatthalungensis</name>
    <dbReference type="NCBI Taxonomy" id="664693"/>
    <lineage>
        <taxon>Bacteria</taxon>
        <taxon>Bacillati</taxon>
        <taxon>Actinomycetota</taxon>
        <taxon>Actinomycetes</taxon>
        <taxon>Pseudonocardiales</taxon>
        <taxon>Pseudonocardiaceae</taxon>
        <taxon>Saccharopolyspora</taxon>
    </lineage>
</organism>